<feature type="transmembrane region" description="Helical" evidence="6">
    <location>
        <begin position="247"/>
        <end position="272"/>
    </location>
</feature>
<feature type="transmembrane region" description="Helical" evidence="6">
    <location>
        <begin position="70"/>
        <end position="93"/>
    </location>
</feature>
<dbReference type="InterPro" id="IPR001248">
    <property type="entry name" value="Pur-cyt_permease"/>
</dbReference>
<dbReference type="PANTHER" id="PTHR30569">
    <property type="entry name" value="CYTOSINE TRANSPORTER CODB"/>
    <property type="match status" value="1"/>
</dbReference>
<evidence type="ECO:0000313" key="8">
    <source>
        <dbReference type="Proteomes" id="UP000319980"/>
    </source>
</evidence>
<dbReference type="GO" id="GO:0005886">
    <property type="term" value="C:plasma membrane"/>
    <property type="evidence" value="ECO:0007669"/>
    <property type="project" value="TreeGrafter"/>
</dbReference>
<dbReference type="AlphaFoldDB" id="A0A5C5TZ28"/>
<feature type="transmembrane region" description="Helical" evidence="6">
    <location>
        <begin position="417"/>
        <end position="435"/>
    </location>
</feature>
<feature type="transmembrane region" description="Helical" evidence="6">
    <location>
        <begin position="148"/>
        <end position="170"/>
    </location>
</feature>
<feature type="transmembrane region" description="Helical" evidence="6">
    <location>
        <begin position="177"/>
        <end position="197"/>
    </location>
</feature>
<dbReference type="Proteomes" id="UP000319980">
    <property type="component" value="Unassembled WGS sequence"/>
</dbReference>
<comment type="subcellular location">
    <subcellularLocation>
        <location evidence="1">Membrane</location>
        <topology evidence="1">Multi-pass membrane protein</topology>
    </subcellularLocation>
</comment>
<sequence>MDSRFRGNDEFLEAHLEHAPATEQYADRPLPEHVLTSGWRVALIIASFSISLPAFLNGAQTSMALGFRDAVLAALLAGLILCLGACLTAIISVRTRLTTYLLVQRSFGRRGAALVNLVVALVHYGWFGVNVSFFGGAMVAAIAQLYEVQVSFATCVVIGSVLMTVSTIYGFRTLERLALVAVPLLGAILLAVCVAAVRRHGVVLAPSASPPVPMNFGIALSALIGGNMLTVAAMPDLSRYIRSTRGAVSAMALSFPFAAPLLMVLAALPALATGQTDIMALIVGFGFGVPALAMLVLSCWTINAANLYSASLSLTATFPKVPTWAFTLLGGAIGAGFALAGIIDAFIPFLLFLGLIIPPIAAIYVIDGFTRFRGVDAATTLREMPLVRWPAIATWVASVAIALGAKRFDLTLTGVPVFDATLIAATVYGGLLLALRNRKPAPAAL</sequence>
<dbReference type="InterPro" id="IPR030191">
    <property type="entry name" value="CodB"/>
</dbReference>
<feature type="transmembrane region" description="Helical" evidence="6">
    <location>
        <begin position="217"/>
        <end position="235"/>
    </location>
</feature>
<keyword evidence="4 6" id="KW-1133">Transmembrane helix</keyword>
<comment type="similarity">
    <text evidence="2">Belongs to the purine-cytosine permease (2.A.39) family.</text>
</comment>
<dbReference type="PANTHER" id="PTHR30569:SF0">
    <property type="entry name" value="CYTOSINE PERMEASE"/>
    <property type="match status" value="1"/>
</dbReference>
<keyword evidence="8" id="KW-1185">Reference proteome</keyword>
<feature type="transmembrane region" description="Helical" evidence="6">
    <location>
        <begin position="386"/>
        <end position="405"/>
    </location>
</feature>
<evidence type="ECO:0000256" key="5">
    <source>
        <dbReference type="ARBA" id="ARBA00023136"/>
    </source>
</evidence>
<proteinExistence type="inferred from homology"/>
<evidence type="ECO:0000256" key="1">
    <source>
        <dbReference type="ARBA" id="ARBA00004141"/>
    </source>
</evidence>
<gene>
    <name evidence="7" type="ORF">FQY83_13725</name>
</gene>
<evidence type="ECO:0000313" key="7">
    <source>
        <dbReference type="EMBL" id="TWT19401.1"/>
    </source>
</evidence>
<dbReference type="GO" id="GO:0015209">
    <property type="term" value="F:cytosine transmembrane transporter activity"/>
    <property type="evidence" value="ECO:0007669"/>
    <property type="project" value="InterPro"/>
</dbReference>
<evidence type="ECO:0000256" key="6">
    <source>
        <dbReference type="SAM" id="Phobius"/>
    </source>
</evidence>
<evidence type="ECO:0000256" key="2">
    <source>
        <dbReference type="ARBA" id="ARBA00008974"/>
    </source>
</evidence>
<evidence type="ECO:0000256" key="4">
    <source>
        <dbReference type="ARBA" id="ARBA00022989"/>
    </source>
</evidence>
<comment type="caution">
    <text evidence="7">The sequence shown here is derived from an EMBL/GenBank/DDBJ whole genome shotgun (WGS) entry which is preliminary data.</text>
</comment>
<feature type="transmembrane region" description="Helical" evidence="6">
    <location>
        <begin position="349"/>
        <end position="366"/>
    </location>
</feature>
<dbReference type="EMBL" id="VOHK01000005">
    <property type="protein sequence ID" value="TWT19401.1"/>
    <property type="molecule type" value="Genomic_DNA"/>
</dbReference>
<name>A0A5C5TZ28_9GAMM</name>
<keyword evidence="3 6" id="KW-0812">Transmembrane</keyword>
<protein>
    <submittedName>
        <fullName evidence="7">Cytosine permease</fullName>
    </submittedName>
</protein>
<feature type="transmembrane region" description="Helical" evidence="6">
    <location>
        <begin position="38"/>
        <end position="58"/>
    </location>
</feature>
<evidence type="ECO:0000256" key="3">
    <source>
        <dbReference type="ARBA" id="ARBA00022692"/>
    </source>
</evidence>
<reference evidence="7 8" key="1">
    <citation type="journal article" date="2008" name="Int. J. Syst. Evol. Microbiol.">
        <title>Luteimonas marina sp. nov., isolated from seawater.</title>
        <authorList>
            <person name="Baik K.S."/>
            <person name="Park S.C."/>
            <person name="Kim M.S."/>
            <person name="Kim E.M."/>
            <person name="Park C."/>
            <person name="Chun J."/>
            <person name="Seong C.N."/>
        </authorList>
    </citation>
    <scope>NUCLEOTIDE SEQUENCE [LARGE SCALE GENOMIC DNA]</scope>
    <source>
        <strain evidence="7 8">FR1330</strain>
    </source>
</reference>
<accession>A0A5C5TZ28</accession>
<dbReference type="Pfam" id="PF02133">
    <property type="entry name" value="Transp_cyt_pur"/>
    <property type="match status" value="1"/>
</dbReference>
<keyword evidence="5 6" id="KW-0472">Membrane</keyword>
<feature type="transmembrane region" description="Helical" evidence="6">
    <location>
        <begin position="278"/>
        <end position="302"/>
    </location>
</feature>
<feature type="transmembrane region" description="Helical" evidence="6">
    <location>
        <begin position="114"/>
        <end position="142"/>
    </location>
</feature>
<feature type="transmembrane region" description="Helical" evidence="6">
    <location>
        <begin position="323"/>
        <end position="343"/>
    </location>
</feature>
<organism evidence="7 8">
    <name type="scientific">Luteimonas marina</name>
    <dbReference type="NCBI Taxonomy" id="488485"/>
    <lineage>
        <taxon>Bacteria</taxon>
        <taxon>Pseudomonadati</taxon>
        <taxon>Pseudomonadota</taxon>
        <taxon>Gammaproteobacteria</taxon>
        <taxon>Lysobacterales</taxon>
        <taxon>Lysobacteraceae</taxon>
        <taxon>Luteimonas</taxon>
    </lineage>
</organism>
<dbReference type="OrthoDB" id="9780088at2"/>
<dbReference type="Gene3D" id="1.10.4160.10">
    <property type="entry name" value="Hydantoin permease"/>
    <property type="match status" value="1"/>
</dbReference>